<dbReference type="GO" id="GO:0005634">
    <property type="term" value="C:nucleus"/>
    <property type="evidence" value="ECO:0007669"/>
    <property type="project" value="TreeGrafter"/>
</dbReference>
<dbReference type="PANTHER" id="PTHR24403:SF105">
    <property type="entry name" value="ZINC FINGER PROTEIN 2-LIKE ISOFORM X1"/>
    <property type="match status" value="1"/>
</dbReference>
<feature type="region of interest" description="Disordered" evidence="6">
    <location>
        <begin position="261"/>
        <end position="288"/>
    </location>
</feature>
<dbReference type="AlphaFoldDB" id="A0AAD6F943"/>
<dbReference type="EMBL" id="JAPTMU010000020">
    <property type="protein sequence ID" value="KAJ4926036.1"/>
    <property type="molecule type" value="Genomic_DNA"/>
</dbReference>
<feature type="region of interest" description="Disordered" evidence="6">
    <location>
        <begin position="634"/>
        <end position="662"/>
    </location>
</feature>
<keyword evidence="1" id="KW-0479">Metal-binding</keyword>
<dbReference type="GO" id="GO:0045944">
    <property type="term" value="P:positive regulation of transcription by RNA polymerase II"/>
    <property type="evidence" value="ECO:0007669"/>
    <property type="project" value="TreeGrafter"/>
</dbReference>
<dbReference type="InterPro" id="IPR013087">
    <property type="entry name" value="Znf_C2H2_type"/>
</dbReference>
<protein>
    <recommendedName>
        <fullName evidence="7">C2H2-type domain-containing protein</fullName>
    </recommendedName>
</protein>
<keyword evidence="4" id="KW-0862">Zinc</keyword>
<evidence type="ECO:0000256" key="5">
    <source>
        <dbReference type="PROSITE-ProRule" id="PRU00042"/>
    </source>
</evidence>
<feature type="region of interest" description="Disordered" evidence="6">
    <location>
        <begin position="594"/>
        <end position="615"/>
    </location>
</feature>
<feature type="region of interest" description="Disordered" evidence="6">
    <location>
        <begin position="55"/>
        <end position="82"/>
    </location>
</feature>
<proteinExistence type="predicted"/>
<dbReference type="FunFam" id="3.30.160.60:FF:001131">
    <property type="entry name" value="Zinc finger protein 462"/>
    <property type="match status" value="1"/>
</dbReference>
<evidence type="ECO:0000256" key="2">
    <source>
        <dbReference type="ARBA" id="ARBA00022737"/>
    </source>
</evidence>
<feature type="compositionally biased region" description="Polar residues" evidence="6">
    <location>
        <begin position="634"/>
        <end position="645"/>
    </location>
</feature>
<sequence>ESPENKAPIGFRCNFCVEMHPTLRAICNHLRKHVQYGEVKEGHVKQEVSEVPLTLPSETLTNGDMEEEEAAEADGLEGPSPSMMVSPESVDVAAETLETERQAVGGRGAALVAAARAVVSEGELKQRLAAGGHPCAQCDRVFMSMQGLRSHERSHSAMAMFSREDKYNCQYCQFVSPFRHNLDRHVQSHHGHHKPFKCKLCPFKSAYVSRLKSHLHKAHTGEQHTYKCLSCPFSSMTISQLKEHSLMDHGEALTLPKLRAATQAAHGAPRPPRPASNTEQTPLDPDDRSYLETADVRQQLSHYQLASRSQKSSSSTPGSSMLADNRPDSILTCEFCEFSSGYMQSLRRHYRDRHGGKKLFKCKDCSFFTCYKNTFTTHVEAGHNNNAPENLPKDLRCPLCLYHTKHKSNMIDHIVLHREERVAPLEFSRSKLSRHLQGLCQLCYYDSSQRSQLEEHLRLEHKVIRNFELMGRVNLDQLEMIKEQGSSAEEEEAREIIEMVRGRKIAAEDEDEDEDMDMMENMEEEQREMDDDVMEGNIKEEEEEELEDEEDVDEVRGLDEEKPRQQGVLFCGRCFTNSLEWERHVLRHGMTVNNSQMDTSTTSAMEASASSSTGSSVLLETGLDLSNNSIEEANTADLSLTSPSQYVDEKEMLDTKKDQQFA</sequence>
<keyword evidence="3 5" id="KW-0863">Zinc-finger</keyword>
<evidence type="ECO:0000259" key="7">
    <source>
        <dbReference type="PROSITE" id="PS50157"/>
    </source>
</evidence>
<feature type="domain" description="C2H2-type" evidence="7">
    <location>
        <begin position="133"/>
        <end position="160"/>
    </location>
</feature>
<dbReference type="InterPro" id="IPR036236">
    <property type="entry name" value="Znf_C2H2_sf"/>
</dbReference>
<feature type="domain" description="C2H2-type" evidence="7">
    <location>
        <begin position="331"/>
        <end position="359"/>
    </location>
</feature>
<dbReference type="SUPFAM" id="SSF57667">
    <property type="entry name" value="beta-beta-alpha zinc fingers"/>
    <property type="match status" value="2"/>
</dbReference>
<keyword evidence="2" id="KW-0677">Repeat</keyword>
<evidence type="ECO:0000256" key="1">
    <source>
        <dbReference type="ARBA" id="ARBA00022723"/>
    </source>
</evidence>
<dbReference type="PROSITE" id="PS00028">
    <property type="entry name" value="ZINC_FINGER_C2H2_1"/>
    <property type="match status" value="1"/>
</dbReference>
<feature type="domain" description="C2H2-type" evidence="7">
    <location>
        <begin position="167"/>
        <end position="195"/>
    </location>
</feature>
<evidence type="ECO:0000313" key="9">
    <source>
        <dbReference type="Proteomes" id="UP001219934"/>
    </source>
</evidence>
<dbReference type="FunFam" id="3.30.160.60:FF:002850">
    <property type="entry name" value="Zinc finger protein 462"/>
    <property type="match status" value="1"/>
</dbReference>
<feature type="compositionally biased region" description="Basic and acidic residues" evidence="6">
    <location>
        <begin position="647"/>
        <end position="662"/>
    </location>
</feature>
<organism evidence="8 9">
    <name type="scientific">Pogonophryne albipinna</name>
    <dbReference type="NCBI Taxonomy" id="1090488"/>
    <lineage>
        <taxon>Eukaryota</taxon>
        <taxon>Metazoa</taxon>
        <taxon>Chordata</taxon>
        <taxon>Craniata</taxon>
        <taxon>Vertebrata</taxon>
        <taxon>Euteleostomi</taxon>
        <taxon>Actinopterygii</taxon>
        <taxon>Neopterygii</taxon>
        <taxon>Teleostei</taxon>
        <taxon>Neoteleostei</taxon>
        <taxon>Acanthomorphata</taxon>
        <taxon>Eupercaria</taxon>
        <taxon>Perciformes</taxon>
        <taxon>Notothenioidei</taxon>
        <taxon>Pogonophryne</taxon>
    </lineage>
</organism>
<feature type="compositionally biased region" description="Low complexity" evidence="6">
    <location>
        <begin position="307"/>
        <end position="320"/>
    </location>
</feature>
<reference evidence="8" key="1">
    <citation type="submission" date="2022-11" db="EMBL/GenBank/DDBJ databases">
        <title>Chromosome-level genome of Pogonophryne albipinna.</title>
        <authorList>
            <person name="Jo E."/>
        </authorList>
    </citation>
    <scope>NUCLEOTIDE SEQUENCE</scope>
    <source>
        <strain evidence="8">SGF0006</strain>
        <tissue evidence="8">Muscle</tissue>
    </source>
</reference>
<name>A0AAD6F943_9TELE</name>
<feature type="domain" description="C2H2-type" evidence="7">
    <location>
        <begin position="196"/>
        <end position="224"/>
    </location>
</feature>
<dbReference type="PANTHER" id="PTHR24403">
    <property type="entry name" value="ZINC FINGER PROTEIN"/>
    <property type="match status" value="1"/>
</dbReference>
<evidence type="ECO:0000256" key="3">
    <source>
        <dbReference type="ARBA" id="ARBA00022771"/>
    </source>
</evidence>
<keyword evidence="9" id="KW-1185">Reference proteome</keyword>
<dbReference type="GO" id="GO:0008270">
    <property type="term" value="F:zinc ion binding"/>
    <property type="evidence" value="ECO:0007669"/>
    <property type="project" value="UniProtKB-KW"/>
</dbReference>
<evidence type="ECO:0000256" key="6">
    <source>
        <dbReference type="SAM" id="MobiDB-lite"/>
    </source>
</evidence>
<dbReference type="Gene3D" id="3.30.160.60">
    <property type="entry name" value="Classic Zinc Finger"/>
    <property type="match status" value="4"/>
</dbReference>
<accession>A0AAD6F943</accession>
<feature type="compositionally biased region" description="Acidic residues" evidence="6">
    <location>
        <begin position="64"/>
        <end position="75"/>
    </location>
</feature>
<dbReference type="PROSITE" id="PS50157">
    <property type="entry name" value="ZINC_FINGER_C2H2_2"/>
    <property type="match status" value="4"/>
</dbReference>
<feature type="non-terminal residue" evidence="8">
    <location>
        <position position="1"/>
    </location>
</feature>
<comment type="caution">
    <text evidence="8">The sequence shown here is derived from an EMBL/GenBank/DDBJ whole genome shotgun (WGS) entry which is preliminary data.</text>
</comment>
<dbReference type="Proteomes" id="UP001219934">
    <property type="component" value="Unassembled WGS sequence"/>
</dbReference>
<evidence type="ECO:0000313" key="8">
    <source>
        <dbReference type="EMBL" id="KAJ4926036.1"/>
    </source>
</evidence>
<feature type="region of interest" description="Disordered" evidence="6">
    <location>
        <begin position="301"/>
        <end position="325"/>
    </location>
</feature>
<feature type="compositionally biased region" description="Low complexity" evidence="6">
    <location>
        <begin position="599"/>
        <end position="615"/>
    </location>
</feature>
<evidence type="ECO:0000256" key="4">
    <source>
        <dbReference type="ARBA" id="ARBA00022833"/>
    </source>
</evidence>
<dbReference type="InterPro" id="IPR050688">
    <property type="entry name" value="Zinc_finger/UBP_domain"/>
</dbReference>
<dbReference type="SMART" id="SM00355">
    <property type="entry name" value="ZnF_C2H2"/>
    <property type="match status" value="10"/>
</dbReference>
<gene>
    <name evidence="8" type="ORF">JOQ06_008221</name>
</gene>